<comment type="caution">
    <text evidence="1">The sequence shown here is derived from an EMBL/GenBank/DDBJ whole genome shotgun (WGS) entry which is preliminary data.</text>
</comment>
<gene>
    <name evidence="1" type="ORF">KCG44_05300</name>
</gene>
<keyword evidence="2" id="KW-1185">Reference proteome</keyword>
<sequence length="179" mass="18580">MIPEFSRPIRLDEIGGGVTRTLNAKEEECAALARRFGLVAITALTAKLAIAGEGRGIRISGSMTGDAVASCSISAEDVAQHIAETIDILAVKEDAAHTPDEEIELASADLDIVHIEDGRIDLGEIIAASFALALDPFPRAGDDVIAAARLHLLSEEEAAAEAQAAKEAASPFAALKPGD</sequence>
<organism evidence="1 2">
    <name type="scientific">Pacificimonas pallii</name>
    <dbReference type="NCBI Taxonomy" id="2827236"/>
    <lineage>
        <taxon>Bacteria</taxon>
        <taxon>Pseudomonadati</taxon>
        <taxon>Pseudomonadota</taxon>
        <taxon>Alphaproteobacteria</taxon>
        <taxon>Sphingomonadales</taxon>
        <taxon>Sphingosinicellaceae</taxon>
        <taxon>Pacificimonas</taxon>
    </lineage>
</organism>
<evidence type="ECO:0000313" key="1">
    <source>
        <dbReference type="EMBL" id="MBV7256197.1"/>
    </source>
</evidence>
<proteinExistence type="predicted"/>
<protein>
    <submittedName>
        <fullName evidence="1">DUF177 domain-containing protein</fullName>
    </submittedName>
</protein>
<accession>A0ABS6SCQ1</accession>
<reference evidence="1 2" key="1">
    <citation type="submission" date="2021-04" db="EMBL/GenBank/DDBJ databases">
        <authorList>
            <person name="Pira H."/>
            <person name="Risdian C."/>
            <person name="Wink J."/>
        </authorList>
    </citation>
    <scope>NUCLEOTIDE SEQUENCE [LARGE SCALE GENOMIC DNA]</scope>
    <source>
        <strain evidence="1 2">WHA3</strain>
    </source>
</reference>
<evidence type="ECO:0000313" key="2">
    <source>
        <dbReference type="Proteomes" id="UP000722336"/>
    </source>
</evidence>
<dbReference type="Pfam" id="PF02620">
    <property type="entry name" value="YceD"/>
    <property type="match status" value="1"/>
</dbReference>
<dbReference type="EMBL" id="JAGSPA010000002">
    <property type="protein sequence ID" value="MBV7256197.1"/>
    <property type="molecule type" value="Genomic_DNA"/>
</dbReference>
<dbReference type="RefSeq" id="WP_218444756.1">
    <property type="nucleotide sequence ID" value="NZ_JAGSPA010000002.1"/>
</dbReference>
<dbReference type="Proteomes" id="UP000722336">
    <property type="component" value="Unassembled WGS sequence"/>
</dbReference>
<dbReference type="InterPro" id="IPR003772">
    <property type="entry name" value="YceD"/>
</dbReference>
<name>A0ABS6SCQ1_9SPHN</name>